<name>A0A1G8DJM4_9FLAO</name>
<keyword evidence="3" id="KW-1185">Reference proteome</keyword>
<dbReference type="Pfam" id="PF14397">
    <property type="entry name" value="ATPgrasp_ST"/>
    <property type="match status" value="1"/>
</dbReference>
<dbReference type="InterPro" id="IPR039523">
    <property type="entry name" value="RimK-rel_E_lig_ATP-grasp"/>
</dbReference>
<sequence length="349" mass="40628">MGAVKNIAKNILIKGKTYIYHYEQNKEAYRMLKLVESEKQKLDPNIKKLCKEYAKDVFSNEIYAPWLFVYSAFANEFKEGWIPDNFYGEYVVPSLKGDYGKICDRNAVISKLLQEPDSLDICYYVNHLFLNPNYEILNQEKLKHTLFSKNEKVVYKIENSLQGKGVYFFDEKSFDLNYIKKLGNGVFQKYIEQHPFFYEFHESSVATIRLTSTCDNDGNIDVKAGYFRFGRGNDTHVISDRQMRIPIDIRTGKLCDTAYFPKSESTKHLPDNEILFAGKTLPAFDNCLAEVKKLHRRVPFIRCIGWDIIVDKNDKVKLIELNGGHNGITFNEMVQGPCFRGLNWENFKK</sequence>
<protein>
    <submittedName>
        <fullName evidence="2">Sugar-transfer associated ATP-grasp</fullName>
    </submittedName>
</protein>
<dbReference type="Proteomes" id="UP000199492">
    <property type="component" value="Unassembled WGS sequence"/>
</dbReference>
<dbReference type="SUPFAM" id="SSF56059">
    <property type="entry name" value="Glutathione synthetase ATP-binding domain-like"/>
    <property type="match status" value="1"/>
</dbReference>
<dbReference type="RefSeq" id="WP_092467600.1">
    <property type="nucleotide sequence ID" value="NZ_FNCZ01000003.1"/>
</dbReference>
<organism evidence="2 3">
    <name type="scientific">Winogradskyella thalassocola</name>
    <dbReference type="NCBI Taxonomy" id="262004"/>
    <lineage>
        <taxon>Bacteria</taxon>
        <taxon>Pseudomonadati</taxon>
        <taxon>Bacteroidota</taxon>
        <taxon>Flavobacteriia</taxon>
        <taxon>Flavobacteriales</taxon>
        <taxon>Flavobacteriaceae</taxon>
        <taxon>Winogradskyella</taxon>
    </lineage>
</organism>
<gene>
    <name evidence="2" type="ORF">SAMN04489796_103232</name>
</gene>
<dbReference type="EMBL" id="FNCZ01000003">
    <property type="protein sequence ID" value="SDH57842.1"/>
    <property type="molecule type" value="Genomic_DNA"/>
</dbReference>
<evidence type="ECO:0000259" key="1">
    <source>
        <dbReference type="Pfam" id="PF14397"/>
    </source>
</evidence>
<dbReference type="AlphaFoldDB" id="A0A1G8DJM4"/>
<reference evidence="3" key="1">
    <citation type="submission" date="2016-10" db="EMBL/GenBank/DDBJ databases">
        <authorList>
            <person name="Varghese N."/>
            <person name="Submissions S."/>
        </authorList>
    </citation>
    <scope>NUCLEOTIDE SEQUENCE [LARGE SCALE GENOMIC DNA]</scope>
    <source>
        <strain evidence="3">DSM 15363</strain>
    </source>
</reference>
<feature type="domain" description="Alpha-L-glutamate ligase-related protein ATP-grasp" evidence="1">
    <location>
        <begin position="184"/>
        <end position="341"/>
    </location>
</feature>
<accession>A0A1G8DJM4</accession>
<dbReference type="STRING" id="262004.SAMN04489796_103232"/>
<evidence type="ECO:0000313" key="3">
    <source>
        <dbReference type="Proteomes" id="UP000199492"/>
    </source>
</evidence>
<dbReference type="OrthoDB" id="6315394at2"/>
<evidence type="ECO:0000313" key="2">
    <source>
        <dbReference type="EMBL" id="SDH57842.1"/>
    </source>
</evidence>
<proteinExistence type="predicted"/>